<name>A0A8B2NJ06_9HYPH</name>
<dbReference type="Pfam" id="PF00881">
    <property type="entry name" value="Nitroreductase"/>
    <property type="match status" value="1"/>
</dbReference>
<evidence type="ECO:0000259" key="6">
    <source>
        <dbReference type="Pfam" id="PF00881"/>
    </source>
</evidence>
<keyword evidence="5" id="KW-0521">NADP</keyword>
<evidence type="ECO:0000256" key="2">
    <source>
        <dbReference type="ARBA" id="ARBA00022630"/>
    </source>
</evidence>
<reference evidence="7 8" key="1">
    <citation type="submission" date="2018-05" db="EMBL/GenBank/DDBJ databases">
        <title>Acuticoccus sediminis sp. nov., isolated from deep-sea sediment of Indian Ocean.</title>
        <authorList>
            <person name="Liu X."/>
            <person name="Lai Q."/>
            <person name="Du Y."/>
            <person name="Sun F."/>
            <person name="Zhang X."/>
            <person name="Wang S."/>
            <person name="Shao Z."/>
        </authorList>
    </citation>
    <scope>NUCLEOTIDE SEQUENCE [LARGE SCALE GENOMIC DNA]</scope>
    <source>
        <strain evidence="7 8">PTG4-2</strain>
    </source>
</reference>
<dbReference type="AlphaFoldDB" id="A0A8B2NJ06"/>
<dbReference type="EMBL" id="QHHQ01000007">
    <property type="protein sequence ID" value="RAH98266.1"/>
    <property type="molecule type" value="Genomic_DNA"/>
</dbReference>
<keyword evidence="8" id="KW-1185">Reference proteome</keyword>
<dbReference type="Proteomes" id="UP000249590">
    <property type="component" value="Unassembled WGS sequence"/>
</dbReference>
<dbReference type="OrthoDB" id="3181400at2"/>
<dbReference type="PANTHER" id="PTHR43425:SF2">
    <property type="entry name" value="OXYGEN-INSENSITIVE NADPH NITROREDUCTASE"/>
    <property type="match status" value="1"/>
</dbReference>
<evidence type="ECO:0000256" key="3">
    <source>
        <dbReference type="ARBA" id="ARBA00022643"/>
    </source>
</evidence>
<dbReference type="PANTHER" id="PTHR43425">
    <property type="entry name" value="OXYGEN-INSENSITIVE NADPH NITROREDUCTASE"/>
    <property type="match status" value="1"/>
</dbReference>
<dbReference type="InterPro" id="IPR000415">
    <property type="entry name" value="Nitroreductase-like"/>
</dbReference>
<proteinExistence type="inferred from homology"/>
<dbReference type="RefSeq" id="WP_111351064.1">
    <property type="nucleotide sequence ID" value="NZ_JAIWKD010000005.1"/>
</dbReference>
<keyword evidence="3 5" id="KW-0288">FMN</keyword>
<evidence type="ECO:0000256" key="5">
    <source>
        <dbReference type="PIRNR" id="PIRNR005426"/>
    </source>
</evidence>
<keyword evidence="2 5" id="KW-0285">Flavoprotein</keyword>
<dbReference type="SUPFAM" id="SSF55469">
    <property type="entry name" value="FMN-dependent nitroreductase-like"/>
    <property type="match status" value="1"/>
</dbReference>
<dbReference type="GO" id="GO:0016491">
    <property type="term" value="F:oxidoreductase activity"/>
    <property type="evidence" value="ECO:0007669"/>
    <property type="project" value="UniProtKB-UniRule"/>
</dbReference>
<evidence type="ECO:0000313" key="8">
    <source>
        <dbReference type="Proteomes" id="UP000249590"/>
    </source>
</evidence>
<dbReference type="InterPro" id="IPR029479">
    <property type="entry name" value="Nitroreductase"/>
</dbReference>
<organism evidence="7 8">
    <name type="scientific">Acuticoccus sediminis</name>
    <dbReference type="NCBI Taxonomy" id="2184697"/>
    <lineage>
        <taxon>Bacteria</taxon>
        <taxon>Pseudomonadati</taxon>
        <taxon>Pseudomonadota</taxon>
        <taxon>Alphaproteobacteria</taxon>
        <taxon>Hyphomicrobiales</taxon>
        <taxon>Amorphaceae</taxon>
        <taxon>Acuticoccus</taxon>
    </lineage>
</organism>
<evidence type="ECO:0000256" key="1">
    <source>
        <dbReference type="ARBA" id="ARBA00008366"/>
    </source>
</evidence>
<protein>
    <submittedName>
        <fullName evidence="7">NADPH-dependent oxidoreductase</fullName>
    </submittedName>
</protein>
<feature type="domain" description="Nitroreductase" evidence="6">
    <location>
        <begin position="36"/>
        <end position="190"/>
    </location>
</feature>
<evidence type="ECO:0000313" key="7">
    <source>
        <dbReference type="EMBL" id="RAH98266.1"/>
    </source>
</evidence>
<keyword evidence="4 5" id="KW-0560">Oxidoreductase</keyword>
<evidence type="ECO:0000256" key="4">
    <source>
        <dbReference type="ARBA" id="ARBA00023002"/>
    </source>
</evidence>
<gene>
    <name evidence="7" type="ORF">DLJ53_26515</name>
</gene>
<dbReference type="Gene3D" id="3.40.109.10">
    <property type="entry name" value="NADH Oxidase"/>
    <property type="match status" value="1"/>
</dbReference>
<sequence>MDDVAESDTLGALLRERYGSAATPQRIAALPDALLSHRSVRSYIDKPLPEGTVEALVAAAQSASTSSNLQTWSVVAVEDQERRNALSAYAANQAHIRVAPLQMVWIADLRRLYDAAARQGVTAEGVDYFEMFLVAAIDAALAAQNATLAAESLGLGIVYIGAMRNKPLEVAKLLNLPQRTMAVFGMCVGYPDPDRPASVKPRIRQSGVLHRETYDADAAQPAVEAYDVESSRFYKAQGMERNAWSMHAGRRVAGPASLSGRHLLREQLMQLGFPLK</sequence>
<comment type="caution">
    <text evidence="7">The sequence shown here is derived from an EMBL/GenBank/DDBJ whole genome shotgun (WGS) entry which is preliminary data.</text>
</comment>
<dbReference type="InterPro" id="IPR016446">
    <property type="entry name" value="Flavin_OxRdtase_Frp"/>
</dbReference>
<accession>A0A8B2NJ06</accession>
<dbReference type="PIRSF" id="PIRSF005426">
    <property type="entry name" value="Frp"/>
    <property type="match status" value="1"/>
</dbReference>
<comment type="similarity">
    <text evidence="1 5">Belongs to the flavin oxidoreductase frp family.</text>
</comment>